<comment type="caution">
    <text evidence="2">The sequence shown here is derived from an EMBL/GenBank/DDBJ whole genome shotgun (WGS) entry which is preliminary data.</text>
</comment>
<keyword evidence="3" id="KW-1185">Reference proteome</keyword>
<feature type="domain" description="KilA-N DNA-binding" evidence="1">
    <location>
        <begin position="14"/>
        <end position="97"/>
    </location>
</feature>
<dbReference type="InterPro" id="IPR018873">
    <property type="entry name" value="KilA-N_DNA-bd_domain"/>
</dbReference>
<sequence length="274" mass="31049">MKELDTISKTKAAIQTIRGQHVLLDEDLARVFKVETKRLNEQVKRNIGKFPDDFRFQLTKEEFENLKSQSATSSQWGGRRSLPYAFTEHGALQVANVIHSPLANSISVFVIRAFVEMREVIATQEEIQQNQSAMPKGGKKLAGFLKTIGPKLEQTFQDMMDTVIDPTKGNTIGSEAHEIINESISSLKERLKKSGLENEEIAARITKLLAEAEKDRALSRKANAETEQLEFLNRVRILRLYLESQKILGAEAIDQSEEKKIDALIQHLKEYNNL</sequence>
<dbReference type="Proteomes" id="UP000075606">
    <property type="component" value="Unassembled WGS sequence"/>
</dbReference>
<evidence type="ECO:0000313" key="2">
    <source>
        <dbReference type="EMBL" id="KYG78397.1"/>
    </source>
</evidence>
<accession>A0A150XI49</accession>
<name>A0A150XI49_9BACT</name>
<proteinExistence type="predicted"/>
<dbReference type="AlphaFoldDB" id="A0A150XI49"/>
<dbReference type="RefSeq" id="WP_068218082.1">
    <property type="nucleotide sequence ID" value="NZ_CP139724.1"/>
</dbReference>
<gene>
    <name evidence="2" type="ORF">AWW68_06420</name>
</gene>
<organism evidence="2 3">
    <name type="scientific">Roseivirga spongicola</name>
    <dbReference type="NCBI Taxonomy" id="333140"/>
    <lineage>
        <taxon>Bacteria</taxon>
        <taxon>Pseudomonadati</taxon>
        <taxon>Bacteroidota</taxon>
        <taxon>Cytophagia</taxon>
        <taxon>Cytophagales</taxon>
        <taxon>Roseivirgaceae</taxon>
        <taxon>Roseivirga</taxon>
    </lineage>
</organism>
<protein>
    <recommendedName>
        <fullName evidence="1">KilA-N DNA-binding domain-containing protein</fullName>
    </recommendedName>
</protein>
<dbReference type="EMBL" id="LRPC01000001">
    <property type="protein sequence ID" value="KYG78397.1"/>
    <property type="molecule type" value="Genomic_DNA"/>
</dbReference>
<reference evidence="2 3" key="1">
    <citation type="submission" date="2016-01" db="EMBL/GenBank/DDBJ databases">
        <title>Genome sequencing of Roseivirga spongicola UST030701-084.</title>
        <authorList>
            <person name="Selvaratnam C."/>
            <person name="Thevarajoo S."/>
            <person name="Goh K.M."/>
            <person name="Ee R."/>
            <person name="Chan K.-G."/>
            <person name="Chong C.S."/>
        </authorList>
    </citation>
    <scope>NUCLEOTIDE SEQUENCE [LARGE SCALE GENOMIC DNA]</scope>
    <source>
        <strain evidence="2 3">UST030701-084</strain>
    </source>
</reference>
<evidence type="ECO:0000313" key="3">
    <source>
        <dbReference type="Proteomes" id="UP000075606"/>
    </source>
</evidence>
<dbReference type="STRING" id="333140.AWW68_06420"/>
<dbReference type="Pfam" id="PF10543">
    <property type="entry name" value="ORF6N"/>
    <property type="match status" value="1"/>
</dbReference>
<evidence type="ECO:0000259" key="1">
    <source>
        <dbReference type="Pfam" id="PF10543"/>
    </source>
</evidence>